<protein>
    <submittedName>
        <fullName evidence="2">Urease accessory protein</fullName>
    </submittedName>
</protein>
<dbReference type="PIRSF" id="PIRSF016919">
    <property type="entry name" value="HupE_UreJ"/>
    <property type="match status" value="1"/>
</dbReference>
<feature type="transmembrane region" description="Helical" evidence="1">
    <location>
        <begin position="122"/>
        <end position="138"/>
    </location>
</feature>
<feature type="transmembrane region" description="Helical" evidence="1">
    <location>
        <begin position="150"/>
        <end position="169"/>
    </location>
</feature>
<keyword evidence="1" id="KW-0812">Transmembrane</keyword>
<reference evidence="2 3" key="1">
    <citation type="submission" date="2016-10" db="EMBL/GenBank/DDBJ databases">
        <authorList>
            <person name="de Groot N.N."/>
        </authorList>
    </citation>
    <scope>NUCLEOTIDE SEQUENCE [LARGE SCALE GENOMIC DNA]</scope>
    <source>
        <strain evidence="2 3">DSM 19219</strain>
    </source>
</reference>
<feature type="transmembrane region" description="Helical" evidence="1">
    <location>
        <begin position="76"/>
        <end position="94"/>
    </location>
</feature>
<feature type="transmembrane region" description="Helical" evidence="1">
    <location>
        <begin position="181"/>
        <end position="198"/>
    </location>
</feature>
<keyword evidence="1" id="KW-0472">Membrane</keyword>
<dbReference type="Pfam" id="PF04955">
    <property type="entry name" value="HupE_UreJ"/>
    <property type="match status" value="1"/>
</dbReference>
<evidence type="ECO:0000313" key="3">
    <source>
        <dbReference type="Proteomes" id="UP000198500"/>
    </source>
</evidence>
<evidence type="ECO:0000313" key="2">
    <source>
        <dbReference type="EMBL" id="SDX54027.1"/>
    </source>
</evidence>
<feature type="transmembrane region" description="Helical" evidence="1">
    <location>
        <begin position="44"/>
        <end position="64"/>
    </location>
</feature>
<proteinExistence type="predicted"/>
<gene>
    <name evidence="2" type="ORF">SAMN05443545_10625</name>
</gene>
<organism evidence="2 3">
    <name type="scientific">Aidingimonas halophila</name>
    <dbReference type="NCBI Taxonomy" id="574349"/>
    <lineage>
        <taxon>Bacteria</taxon>
        <taxon>Pseudomonadati</taxon>
        <taxon>Pseudomonadota</taxon>
        <taxon>Gammaproteobacteria</taxon>
        <taxon>Oceanospirillales</taxon>
        <taxon>Halomonadaceae</taxon>
        <taxon>Aidingimonas</taxon>
    </lineage>
</organism>
<dbReference type="STRING" id="574349.SAMN05443545_10625"/>
<dbReference type="Proteomes" id="UP000198500">
    <property type="component" value="Unassembled WGS sequence"/>
</dbReference>
<accession>A0A1H3CIR0</accession>
<evidence type="ECO:0000256" key="1">
    <source>
        <dbReference type="SAM" id="Phobius"/>
    </source>
</evidence>
<dbReference type="InterPro" id="IPR007038">
    <property type="entry name" value="HupE_UreJ"/>
</dbReference>
<dbReference type="RefSeq" id="WP_229806510.1">
    <property type="nucleotide sequence ID" value="NZ_BMXH01000010.1"/>
</dbReference>
<sequence length="199" mass="21122">MARRMKGRVGVWPVVGSVLLLASGGAIAHPGHEVVAGGFWSGLAHPLLGLDHMVAMMAIGVWSLNQRPACRSVIPWLAAFGMLLGAVVAWGGLLLPGIEFGIVMSVLLMGMLVTTLFKAPTVLGAPMVVLFLFFHGQAHGAEMPAGMAPLMYLAGFIVATLFITYMARWVGQRLMSRDKRLVQLLGILITTGGAFLTLS</sequence>
<name>A0A1H3CIR0_9GAMM</name>
<keyword evidence="1" id="KW-1133">Transmembrane helix</keyword>
<keyword evidence="3" id="KW-1185">Reference proteome</keyword>
<dbReference type="AlphaFoldDB" id="A0A1H3CIR0"/>
<dbReference type="EMBL" id="FNNI01000006">
    <property type="protein sequence ID" value="SDX54027.1"/>
    <property type="molecule type" value="Genomic_DNA"/>
</dbReference>